<reference evidence="2 3" key="1">
    <citation type="submission" date="2024-03" db="EMBL/GenBank/DDBJ databases">
        <title>Adaptation during the transition from Ophiocordyceps entomopathogen to insect associate is accompanied by gene loss and intensified selection.</title>
        <authorList>
            <person name="Ward C.M."/>
            <person name="Onetto C.A."/>
            <person name="Borneman A.R."/>
        </authorList>
    </citation>
    <scope>NUCLEOTIDE SEQUENCE [LARGE SCALE GENOMIC DNA]</scope>
    <source>
        <strain evidence="2">AWRI1</strain>
        <tissue evidence="2">Single Adult Female</tissue>
    </source>
</reference>
<evidence type="ECO:0000313" key="3">
    <source>
        <dbReference type="Proteomes" id="UP001367676"/>
    </source>
</evidence>
<organism evidence="2 3">
    <name type="scientific">Parthenolecanium corni</name>
    <dbReference type="NCBI Taxonomy" id="536013"/>
    <lineage>
        <taxon>Eukaryota</taxon>
        <taxon>Metazoa</taxon>
        <taxon>Ecdysozoa</taxon>
        <taxon>Arthropoda</taxon>
        <taxon>Hexapoda</taxon>
        <taxon>Insecta</taxon>
        <taxon>Pterygota</taxon>
        <taxon>Neoptera</taxon>
        <taxon>Paraneoptera</taxon>
        <taxon>Hemiptera</taxon>
        <taxon>Sternorrhyncha</taxon>
        <taxon>Coccoidea</taxon>
        <taxon>Coccidae</taxon>
        <taxon>Parthenolecanium</taxon>
    </lineage>
</organism>
<proteinExistence type="predicted"/>
<protein>
    <submittedName>
        <fullName evidence="2">Uncharacterized protein</fullName>
    </submittedName>
</protein>
<evidence type="ECO:0000313" key="2">
    <source>
        <dbReference type="EMBL" id="KAK7575903.1"/>
    </source>
</evidence>
<gene>
    <name evidence="2" type="ORF">V9T40_012189</name>
</gene>
<name>A0AAN9TAN2_9HEMI</name>
<feature type="region of interest" description="Disordered" evidence="1">
    <location>
        <begin position="327"/>
        <end position="347"/>
    </location>
</feature>
<dbReference type="AlphaFoldDB" id="A0AAN9TAN2"/>
<sequence length="410" mass="45271">MEAGGGADRCRFFATMPVPSPGKYVIRKKYLIANSATAAFTPPPKPLHQRSATLGSAGRSSTLAADKLRQCRPPVPLGLVKPKTLDIKGPKTRRLLKSQSKKANTSSAYSMYDENFIRYVNELDSYFKASELRHQSSKEVDKKPYSHHMTFPGVDPGAVGTLRNGLFQSMHTPYRTGIPQISLSSVQNESGGSNEDEDGSLTSDNVSYCTTMDPDWSSLMTNTPDYDSLSFFVTPSQGTTPELSCYLTAEQNTTSEDTCVYKLPEEYGSQETLFNADSDYEESSFRSILDYENGQRADQQVAIEEGFSHMSLSFRVCDNVLSNSCSPRGFSPHSSPRSSTPRTDDEAAAMVEKAEDANKKLEAKVRRSNFVRTSCVDLEDEYKSDADSATVVTLQDVGKKKESYFKCCPV</sequence>
<keyword evidence="3" id="KW-1185">Reference proteome</keyword>
<evidence type="ECO:0000256" key="1">
    <source>
        <dbReference type="SAM" id="MobiDB-lite"/>
    </source>
</evidence>
<comment type="caution">
    <text evidence="2">The sequence shown here is derived from an EMBL/GenBank/DDBJ whole genome shotgun (WGS) entry which is preliminary data.</text>
</comment>
<feature type="region of interest" description="Disordered" evidence="1">
    <location>
        <begin position="184"/>
        <end position="204"/>
    </location>
</feature>
<dbReference type="EMBL" id="JBBCAQ010000036">
    <property type="protein sequence ID" value="KAK7575903.1"/>
    <property type="molecule type" value="Genomic_DNA"/>
</dbReference>
<feature type="compositionally biased region" description="Low complexity" evidence="1">
    <location>
        <begin position="327"/>
        <end position="341"/>
    </location>
</feature>
<dbReference type="Proteomes" id="UP001367676">
    <property type="component" value="Unassembled WGS sequence"/>
</dbReference>
<feature type="compositionally biased region" description="Polar residues" evidence="1">
    <location>
        <begin position="184"/>
        <end position="193"/>
    </location>
</feature>
<accession>A0AAN9TAN2</accession>